<accession>A0A6A5WDE4</accession>
<sequence length="304" mass="33477">MPVSKYNNTDSARYDISDSENERHSESSGSSSTPASPLHWPLGTPRSPNSPKPLPPLPKPPSAATFGLPPLGNPFRNAPPENSPIQSSVYPSSQESARMPWVENSSNRLRCFFITAYTWAILMTVLMIFVTYVSIETMRARYHESTPTSQMVESDLPETILPTSSPEMDSSTTFADIQIKTAIKVTSTQTITKPTGSTTSAHSTDTSRTSRQDEQKGSSKSTSSTTGAKESKSGQQKRFAIPSCEPWHRDTPIVARSPMTGFRGCDHEVWTSIITLPQNITLSSEISSIASSAHARRLRPWRWQ</sequence>
<gene>
    <name evidence="3" type="ORF">P154DRAFT_244755</name>
</gene>
<protein>
    <submittedName>
        <fullName evidence="3">Uncharacterized protein</fullName>
    </submittedName>
</protein>
<evidence type="ECO:0000256" key="1">
    <source>
        <dbReference type="SAM" id="MobiDB-lite"/>
    </source>
</evidence>
<feature type="compositionally biased region" description="Polar residues" evidence="1">
    <location>
        <begin position="83"/>
        <end position="94"/>
    </location>
</feature>
<feature type="region of interest" description="Disordered" evidence="1">
    <location>
        <begin position="187"/>
        <end position="251"/>
    </location>
</feature>
<name>A0A6A5WDE4_9PLEO</name>
<reference evidence="3" key="1">
    <citation type="journal article" date="2020" name="Stud. Mycol.">
        <title>101 Dothideomycetes genomes: a test case for predicting lifestyles and emergence of pathogens.</title>
        <authorList>
            <person name="Haridas S."/>
            <person name="Albert R."/>
            <person name="Binder M."/>
            <person name="Bloem J."/>
            <person name="Labutti K."/>
            <person name="Salamov A."/>
            <person name="Andreopoulos B."/>
            <person name="Baker S."/>
            <person name="Barry K."/>
            <person name="Bills G."/>
            <person name="Bluhm B."/>
            <person name="Cannon C."/>
            <person name="Castanera R."/>
            <person name="Culley D."/>
            <person name="Daum C."/>
            <person name="Ezra D."/>
            <person name="Gonzalez J."/>
            <person name="Henrissat B."/>
            <person name="Kuo A."/>
            <person name="Liang C."/>
            <person name="Lipzen A."/>
            <person name="Lutzoni F."/>
            <person name="Magnuson J."/>
            <person name="Mondo S."/>
            <person name="Nolan M."/>
            <person name="Ohm R."/>
            <person name="Pangilinan J."/>
            <person name="Park H.-J."/>
            <person name="Ramirez L."/>
            <person name="Alfaro M."/>
            <person name="Sun H."/>
            <person name="Tritt A."/>
            <person name="Yoshinaga Y."/>
            <person name="Zwiers L.-H."/>
            <person name="Turgeon B."/>
            <person name="Goodwin S."/>
            <person name="Spatafora J."/>
            <person name="Crous P."/>
            <person name="Grigoriev I."/>
        </authorList>
    </citation>
    <scope>NUCLEOTIDE SEQUENCE</scope>
    <source>
        <strain evidence="3">CBS 123094</strain>
    </source>
</reference>
<evidence type="ECO:0000313" key="4">
    <source>
        <dbReference type="Proteomes" id="UP000799779"/>
    </source>
</evidence>
<feature type="compositionally biased region" description="Basic and acidic residues" evidence="1">
    <location>
        <begin position="12"/>
        <end position="26"/>
    </location>
</feature>
<evidence type="ECO:0000313" key="3">
    <source>
        <dbReference type="EMBL" id="KAF1998819.1"/>
    </source>
</evidence>
<feature type="compositionally biased region" description="Polar residues" evidence="1">
    <location>
        <begin position="187"/>
        <end position="207"/>
    </location>
</feature>
<feature type="transmembrane region" description="Helical" evidence="2">
    <location>
        <begin position="112"/>
        <end position="135"/>
    </location>
</feature>
<evidence type="ECO:0000256" key="2">
    <source>
        <dbReference type="SAM" id="Phobius"/>
    </source>
</evidence>
<proteinExistence type="predicted"/>
<feature type="region of interest" description="Disordered" evidence="1">
    <location>
        <begin position="1"/>
        <end position="94"/>
    </location>
</feature>
<feature type="compositionally biased region" description="Low complexity" evidence="1">
    <location>
        <begin position="218"/>
        <end position="228"/>
    </location>
</feature>
<keyword evidence="2" id="KW-0812">Transmembrane</keyword>
<feature type="compositionally biased region" description="Pro residues" evidence="1">
    <location>
        <begin position="48"/>
        <end position="61"/>
    </location>
</feature>
<feature type="compositionally biased region" description="Basic and acidic residues" evidence="1">
    <location>
        <begin position="208"/>
        <end position="217"/>
    </location>
</feature>
<feature type="compositionally biased region" description="Polar residues" evidence="1">
    <location>
        <begin position="1"/>
        <end position="11"/>
    </location>
</feature>
<keyword evidence="2" id="KW-1133">Transmembrane helix</keyword>
<feature type="compositionally biased region" description="Low complexity" evidence="1">
    <location>
        <begin position="27"/>
        <end position="36"/>
    </location>
</feature>
<dbReference type="Proteomes" id="UP000799779">
    <property type="component" value="Unassembled WGS sequence"/>
</dbReference>
<dbReference type="EMBL" id="ML977601">
    <property type="protein sequence ID" value="KAF1998819.1"/>
    <property type="molecule type" value="Genomic_DNA"/>
</dbReference>
<keyword evidence="4" id="KW-1185">Reference proteome</keyword>
<keyword evidence="2" id="KW-0472">Membrane</keyword>
<organism evidence="3 4">
    <name type="scientific">Amniculicola lignicola CBS 123094</name>
    <dbReference type="NCBI Taxonomy" id="1392246"/>
    <lineage>
        <taxon>Eukaryota</taxon>
        <taxon>Fungi</taxon>
        <taxon>Dikarya</taxon>
        <taxon>Ascomycota</taxon>
        <taxon>Pezizomycotina</taxon>
        <taxon>Dothideomycetes</taxon>
        <taxon>Pleosporomycetidae</taxon>
        <taxon>Pleosporales</taxon>
        <taxon>Amniculicolaceae</taxon>
        <taxon>Amniculicola</taxon>
    </lineage>
</organism>
<dbReference type="AlphaFoldDB" id="A0A6A5WDE4"/>